<dbReference type="PANTHER" id="PTHR47870:SF1">
    <property type="entry name" value="CYTOCHROME C-TYPE BIOGENESIS PROTEIN CCMH"/>
    <property type="match status" value="1"/>
</dbReference>
<evidence type="ECO:0000256" key="5">
    <source>
        <dbReference type="SAM" id="MobiDB-lite"/>
    </source>
</evidence>
<dbReference type="OrthoDB" id="9815847at2"/>
<evidence type="ECO:0000313" key="9">
    <source>
        <dbReference type="Proteomes" id="UP000004728"/>
    </source>
</evidence>
<evidence type="ECO:0000313" key="8">
    <source>
        <dbReference type="EMBL" id="EGD59707.1"/>
    </source>
</evidence>
<feature type="domain" description="Cytochrome c-type biogenesis protein H TPR" evidence="7">
    <location>
        <begin position="73"/>
        <end position="199"/>
    </location>
</feature>
<protein>
    <submittedName>
        <fullName evidence="8">TPR repeat-containing protein</fullName>
    </submittedName>
</protein>
<dbReference type="AlphaFoldDB" id="F1Z6P7"/>
<keyword evidence="6" id="KW-0472">Membrane</keyword>
<dbReference type="GO" id="GO:0017004">
    <property type="term" value="P:cytochrome complex assembly"/>
    <property type="evidence" value="ECO:0007669"/>
    <property type="project" value="UniProtKB-KW"/>
</dbReference>
<feature type="repeat" description="TPR" evidence="4">
    <location>
        <begin position="91"/>
        <end position="124"/>
    </location>
</feature>
<gene>
    <name evidence="8" type="ORF">Y88_2491</name>
</gene>
<keyword evidence="6" id="KW-0812">Transmembrane</keyword>
<dbReference type="STRING" id="983920.Y88_2491"/>
<dbReference type="Gene3D" id="1.25.40.10">
    <property type="entry name" value="Tetratricopeptide repeat domain"/>
    <property type="match status" value="1"/>
</dbReference>
<keyword evidence="3 4" id="KW-0802">TPR repeat</keyword>
<dbReference type="InterPro" id="IPR019734">
    <property type="entry name" value="TPR_rpt"/>
</dbReference>
<comment type="caution">
    <text evidence="8">The sequence shown here is derived from an EMBL/GenBank/DDBJ whole genome shotgun (WGS) entry which is preliminary data.</text>
</comment>
<dbReference type="EMBL" id="AEWJ01000025">
    <property type="protein sequence ID" value="EGD59707.1"/>
    <property type="molecule type" value="Genomic_DNA"/>
</dbReference>
<dbReference type="RefSeq" id="WP_008070046.1">
    <property type="nucleotide sequence ID" value="NZ_AQWK01000003.1"/>
</dbReference>
<dbReference type="SMART" id="SM00028">
    <property type="entry name" value="TPR"/>
    <property type="match status" value="3"/>
</dbReference>
<dbReference type="GO" id="GO:0005886">
    <property type="term" value="C:plasma membrane"/>
    <property type="evidence" value="ECO:0007669"/>
    <property type="project" value="TreeGrafter"/>
</dbReference>
<keyword evidence="2" id="KW-0201">Cytochrome c-type biogenesis</keyword>
<feature type="compositionally biased region" description="Low complexity" evidence="5">
    <location>
        <begin position="243"/>
        <end position="257"/>
    </location>
</feature>
<keyword evidence="1" id="KW-0677">Repeat</keyword>
<reference evidence="8 9" key="1">
    <citation type="journal article" date="2012" name="J. Bacteriol.">
        <title>Draft Genome Sequence of Novosphingobium nitrogenifigens Y88T.</title>
        <authorList>
            <person name="Strabala T.J."/>
            <person name="Macdonald L."/>
            <person name="Liu V."/>
            <person name="Smit A.M."/>
        </authorList>
    </citation>
    <scope>NUCLEOTIDE SEQUENCE [LARGE SCALE GENOMIC DNA]</scope>
    <source>
        <strain evidence="8 9">DSM 19370</strain>
    </source>
</reference>
<evidence type="ECO:0000256" key="2">
    <source>
        <dbReference type="ARBA" id="ARBA00022748"/>
    </source>
</evidence>
<keyword evidence="9" id="KW-1185">Reference proteome</keyword>
<feature type="region of interest" description="Disordered" evidence="5">
    <location>
        <begin position="233"/>
        <end position="290"/>
    </location>
</feature>
<dbReference type="InterPro" id="IPR056413">
    <property type="entry name" value="TPR_CcmH_CycH"/>
</dbReference>
<organism evidence="8 9">
    <name type="scientific">Novosphingobium nitrogenifigens DSM 19370</name>
    <dbReference type="NCBI Taxonomy" id="983920"/>
    <lineage>
        <taxon>Bacteria</taxon>
        <taxon>Pseudomonadati</taxon>
        <taxon>Pseudomonadota</taxon>
        <taxon>Alphaproteobacteria</taxon>
        <taxon>Sphingomonadales</taxon>
        <taxon>Sphingomonadaceae</taxon>
        <taxon>Novosphingobium</taxon>
    </lineage>
</organism>
<dbReference type="Proteomes" id="UP000004728">
    <property type="component" value="Unassembled WGS sequence"/>
</dbReference>
<dbReference type="InterPro" id="IPR011990">
    <property type="entry name" value="TPR-like_helical_dom_sf"/>
</dbReference>
<dbReference type="InterPro" id="IPR051263">
    <property type="entry name" value="C-type_cytochrome_biogenesis"/>
</dbReference>
<name>F1Z6P7_9SPHN</name>
<dbReference type="InParanoid" id="F1Z6P7"/>
<evidence type="ECO:0000256" key="4">
    <source>
        <dbReference type="PROSITE-ProRule" id="PRU00339"/>
    </source>
</evidence>
<feature type="transmembrane region" description="Helical" evidence="6">
    <location>
        <begin position="26"/>
        <end position="48"/>
    </location>
</feature>
<dbReference type="eggNOG" id="COG4235">
    <property type="taxonomic scope" value="Bacteria"/>
</dbReference>
<dbReference type="Pfam" id="PF23914">
    <property type="entry name" value="TPR_CcmH_CycH"/>
    <property type="match status" value="1"/>
</dbReference>
<evidence type="ECO:0000256" key="1">
    <source>
        <dbReference type="ARBA" id="ARBA00022737"/>
    </source>
</evidence>
<evidence type="ECO:0000256" key="6">
    <source>
        <dbReference type="SAM" id="Phobius"/>
    </source>
</evidence>
<keyword evidence="6" id="KW-1133">Transmembrane helix</keyword>
<dbReference type="HOGENOM" id="CLU_959200_0_0_5"/>
<dbReference type="FunCoup" id="F1Z6P7">
    <property type="interactions" value="39"/>
</dbReference>
<accession>F1Z6P7</accession>
<dbReference type="PROSITE" id="PS50005">
    <property type="entry name" value="TPR"/>
    <property type="match status" value="1"/>
</dbReference>
<proteinExistence type="predicted"/>
<dbReference type="SUPFAM" id="SSF48452">
    <property type="entry name" value="TPR-like"/>
    <property type="match status" value="1"/>
</dbReference>
<evidence type="ECO:0000256" key="3">
    <source>
        <dbReference type="ARBA" id="ARBA00022803"/>
    </source>
</evidence>
<evidence type="ECO:0000259" key="7">
    <source>
        <dbReference type="Pfam" id="PF23914"/>
    </source>
</evidence>
<sequence>MTKAEPAADTAAAAHGGETVLSLKGILLRGVVGIGIVAAIVVSGVAIYRNQRDQAGLPAAIAPAPHQTVAPSVDDVITGLETRLKTEPQDADGWRMLGWSYFQHERYAESADALRHATKLDPTNARTFSFLGEALVLASKKEGRMPREARAAFDKALKLDPKDARARYFRAVSWDLAGQHRRAIHAWFSLLKDTPADAPYAGDIRAVIRTVAARHHINVEKRLAEVQFAAPGSTPATDADKNAGPGAKGAAALIPAPSGEHMRAAEGLPQGKGAPGSESKSGDRAVPAAK</sequence>
<dbReference type="PANTHER" id="PTHR47870">
    <property type="entry name" value="CYTOCHROME C-TYPE BIOGENESIS PROTEIN CCMH"/>
    <property type="match status" value="1"/>
</dbReference>